<reference evidence="1 2" key="1">
    <citation type="journal article" date="2014" name="ISME J.">
        <title>Candidatus Competibacter-lineage genomes retrieved from metagenomes reveal functional metabolic diversity.</title>
        <authorList>
            <person name="McIlroy S.J."/>
            <person name="Albertsen M."/>
            <person name="Andresen E.K."/>
            <person name="Saunders A.M."/>
            <person name="Kristiansen R."/>
            <person name="Stokholm-Bjerregaard M."/>
            <person name="Nielsen K.L."/>
            <person name="Nielsen P.H."/>
        </authorList>
    </citation>
    <scope>NUCLEOTIDE SEQUENCE [LARGE SCALE GENOMIC DNA]</scope>
    <source>
        <strain evidence="1 2">Run_B_J11</strain>
    </source>
</reference>
<dbReference type="EMBL" id="CBTK010000219">
    <property type="protein sequence ID" value="CDH45854.1"/>
    <property type="molecule type" value="Genomic_DNA"/>
</dbReference>
<proteinExistence type="predicted"/>
<dbReference type="Proteomes" id="UP000019184">
    <property type="component" value="Unassembled WGS sequence"/>
</dbReference>
<keyword evidence="2" id="KW-1185">Reference proteome</keyword>
<evidence type="ECO:0000313" key="1">
    <source>
        <dbReference type="EMBL" id="CDH45854.1"/>
    </source>
</evidence>
<gene>
    <name evidence="1" type="ORF">BN874_2960004</name>
</gene>
<comment type="caution">
    <text evidence="1">The sequence shown here is derived from an EMBL/GenBank/DDBJ whole genome shotgun (WGS) entry which is preliminary data.</text>
</comment>
<organism evidence="1 2">
    <name type="scientific">Candidatus Contendobacter odensis Run_B_J11</name>
    <dbReference type="NCBI Taxonomy" id="1400861"/>
    <lineage>
        <taxon>Bacteria</taxon>
        <taxon>Pseudomonadati</taxon>
        <taxon>Pseudomonadota</taxon>
        <taxon>Gammaproteobacteria</taxon>
        <taxon>Candidatus Competibacteraceae</taxon>
        <taxon>Candidatus Contendibacter</taxon>
    </lineage>
</organism>
<protein>
    <submittedName>
        <fullName evidence="1">Uncharacterized protein</fullName>
    </submittedName>
</protein>
<accession>A0A7U7GDK8</accession>
<name>A0A7U7GDK8_9GAMM</name>
<dbReference type="AlphaFoldDB" id="A0A7U7GDK8"/>
<evidence type="ECO:0000313" key="2">
    <source>
        <dbReference type="Proteomes" id="UP000019184"/>
    </source>
</evidence>
<sequence length="26" mass="2973">MSVTFCKSSYGEIELKTGEFRFLGQD</sequence>